<feature type="transmembrane region" description="Helical" evidence="1">
    <location>
        <begin position="70"/>
        <end position="93"/>
    </location>
</feature>
<feature type="transmembrane region" description="Helical" evidence="1">
    <location>
        <begin position="41"/>
        <end position="58"/>
    </location>
</feature>
<dbReference type="RefSeq" id="WP_166316176.1">
    <property type="nucleotide sequence ID" value="NZ_CP049866.1"/>
</dbReference>
<accession>A0A6G7YE26</accession>
<dbReference type="Pfam" id="PF04020">
    <property type="entry name" value="Phage_holin_4_2"/>
    <property type="match status" value="1"/>
</dbReference>
<evidence type="ECO:0000256" key="1">
    <source>
        <dbReference type="SAM" id="Phobius"/>
    </source>
</evidence>
<gene>
    <name evidence="2" type="ORF">G7071_06060</name>
</gene>
<dbReference type="PANTHER" id="PTHR37309">
    <property type="entry name" value="SLR0284 PROTEIN"/>
    <property type="match status" value="1"/>
</dbReference>
<name>A0A6G7YE26_9ACTN</name>
<evidence type="ECO:0000313" key="2">
    <source>
        <dbReference type="EMBL" id="QIK75055.1"/>
    </source>
</evidence>
<feature type="transmembrane region" description="Helical" evidence="1">
    <location>
        <begin position="105"/>
        <end position="126"/>
    </location>
</feature>
<dbReference type="Proteomes" id="UP000502035">
    <property type="component" value="Chromosome"/>
</dbReference>
<organism evidence="2 3">
    <name type="scientific">Nocardioides piscis</name>
    <dbReference type="NCBI Taxonomy" id="2714938"/>
    <lineage>
        <taxon>Bacteria</taxon>
        <taxon>Bacillati</taxon>
        <taxon>Actinomycetota</taxon>
        <taxon>Actinomycetes</taxon>
        <taxon>Propionibacteriales</taxon>
        <taxon>Nocardioidaceae</taxon>
        <taxon>Nocardioides</taxon>
    </lineage>
</organism>
<dbReference type="EMBL" id="CP049866">
    <property type="protein sequence ID" value="QIK75055.1"/>
    <property type="molecule type" value="Genomic_DNA"/>
</dbReference>
<sequence length="129" mass="13566">MRIVIYVMTHFLGLAAAAWLLQGIAFDGPVGGGELEVREKFPSVLAVAAILGLVSAVLKPVTKFLSWPFVIITLGAFLVIINATMLVITAWIAGQADLGFHVDDFLSAIFGALIISAVTLAVQTVAGKD</sequence>
<dbReference type="PANTHER" id="PTHR37309:SF1">
    <property type="entry name" value="SLR0284 PROTEIN"/>
    <property type="match status" value="1"/>
</dbReference>
<proteinExistence type="predicted"/>
<protein>
    <submittedName>
        <fullName evidence="2">Phage holin family protein</fullName>
    </submittedName>
</protein>
<keyword evidence="3" id="KW-1185">Reference proteome</keyword>
<dbReference type="KEGG" id="npi:G7071_06060"/>
<keyword evidence="1" id="KW-0472">Membrane</keyword>
<reference evidence="2 3" key="1">
    <citation type="submission" date="2020-03" db="EMBL/GenBank/DDBJ databases">
        <title>Nocardioides sp. nov., isolated from fish.</title>
        <authorList>
            <person name="Hyun D.-W."/>
            <person name="Bae J.-W."/>
        </authorList>
    </citation>
    <scope>NUCLEOTIDE SEQUENCE [LARGE SCALE GENOMIC DNA]</scope>
    <source>
        <strain evidence="2 3">HDW12A</strain>
    </source>
</reference>
<keyword evidence="1" id="KW-1133">Transmembrane helix</keyword>
<keyword evidence="1" id="KW-0812">Transmembrane</keyword>
<dbReference type="AlphaFoldDB" id="A0A6G7YE26"/>
<evidence type="ECO:0000313" key="3">
    <source>
        <dbReference type="Proteomes" id="UP000502035"/>
    </source>
</evidence>
<dbReference type="InterPro" id="IPR007165">
    <property type="entry name" value="Phage_holin_4_2"/>
</dbReference>